<dbReference type="InterPro" id="IPR050482">
    <property type="entry name" value="Sensor_HK_TwoCompSys"/>
</dbReference>
<dbReference type="Pfam" id="PF02518">
    <property type="entry name" value="HATPase_c"/>
    <property type="match status" value="1"/>
</dbReference>
<evidence type="ECO:0000313" key="7">
    <source>
        <dbReference type="Proteomes" id="UP001651050"/>
    </source>
</evidence>
<keyword evidence="2 6" id="KW-0418">Kinase</keyword>
<feature type="domain" description="Histidine kinase/HSP90-like ATPase" evidence="5">
    <location>
        <begin position="1"/>
        <end position="69"/>
    </location>
</feature>
<keyword evidence="3" id="KW-0902">Two-component regulatory system</keyword>
<sequence length="73" mass="7262">GSVTVRLNRDGPGGELRIEVVDDGRGLPPGHAEGLGLAGMRDRVSAVGGTLDVAPGEHGGTRGEVHVPAGGRS</sequence>
<proteinExistence type="predicted"/>
<feature type="region of interest" description="Disordered" evidence="4">
    <location>
        <begin position="52"/>
        <end position="73"/>
    </location>
</feature>
<accession>A0ABT0J9J4</accession>
<comment type="caution">
    <text evidence="6">The sequence shown here is derived from an EMBL/GenBank/DDBJ whole genome shotgun (WGS) entry which is preliminary data.</text>
</comment>
<feature type="region of interest" description="Disordered" evidence="4">
    <location>
        <begin position="1"/>
        <end position="27"/>
    </location>
</feature>
<dbReference type="EMBL" id="JALQCY010000018">
    <property type="protein sequence ID" value="MCK9796171.1"/>
    <property type="molecule type" value="Genomic_DNA"/>
</dbReference>
<feature type="compositionally biased region" description="Basic and acidic residues" evidence="4">
    <location>
        <begin position="16"/>
        <end position="25"/>
    </location>
</feature>
<reference evidence="6 7" key="1">
    <citation type="submission" date="2022-02" db="EMBL/GenBank/DDBJ databases">
        <title>The car tank lid bacteriome: a reservoir of bacteria with potential in bioremediation of fuel.</title>
        <authorList>
            <person name="Vidal-Verdu A."/>
            <person name="Gomez-Martinez D."/>
            <person name="Latorre-Perez A."/>
            <person name="Pereto J."/>
            <person name="Porcar M."/>
        </authorList>
    </citation>
    <scope>NUCLEOTIDE SEQUENCE [LARGE SCALE GENOMIC DNA]</scope>
    <source>
        <strain evidence="6 7">4D.3</strain>
    </source>
</reference>
<dbReference type="InterPro" id="IPR003594">
    <property type="entry name" value="HATPase_dom"/>
</dbReference>
<evidence type="ECO:0000256" key="4">
    <source>
        <dbReference type="SAM" id="MobiDB-lite"/>
    </source>
</evidence>
<feature type="non-terminal residue" evidence="6">
    <location>
        <position position="1"/>
    </location>
</feature>
<name>A0ABT0J9J4_9MICO</name>
<dbReference type="RefSeq" id="WP_416346027.1">
    <property type="nucleotide sequence ID" value="NZ_JALQCY010000018.1"/>
</dbReference>
<evidence type="ECO:0000256" key="2">
    <source>
        <dbReference type="ARBA" id="ARBA00022777"/>
    </source>
</evidence>
<protein>
    <submittedName>
        <fullName evidence="6">Sensor histidine kinase</fullName>
    </submittedName>
</protein>
<dbReference type="InterPro" id="IPR036890">
    <property type="entry name" value="HATPase_C_sf"/>
</dbReference>
<dbReference type="SUPFAM" id="SSF55874">
    <property type="entry name" value="ATPase domain of HSP90 chaperone/DNA topoisomerase II/histidine kinase"/>
    <property type="match status" value="1"/>
</dbReference>
<dbReference type="GO" id="GO:0016301">
    <property type="term" value="F:kinase activity"/>
    <property type="evidence" value="ECO:0007669"/>
    <property type="project" value="UniProtKB-KW"/>
</dbReference>
<evidence type="ECO:0000256" key="3">
    <source>
        <dbReference type="ARBA" id="ARBA00023012"/>
    </source>
</evidence>
<dbReference type="Proteomes" id="UP001651050">
    <property type="component" value="Unassembled WGS sequence"/>
</dbReference>
<keyword evidence="1" id="KW-0808">Transferase</keyword>
<evidence type="ECO:0000259" key="5">
    <source>
        <dbReference type="Pfam" id="PF02518"/>
    </source>
</evidence>
<organism evidence="6 7">
    <name type="scientific">Isoptericola peretonis</name>
    <dbReference type="NCBI Taxonomy" id="2918523"/>
    <lineage>
        <taxon>Bacteria</taxon>
        <taxon>Bacillati</taxon>
        <taxon>Actinomycetota</taxon>
        <taxon>Actinomycetes</taxon>
        <taxon>Micrococcales</taxon>
        <taxon>Promicromonosporaceae</taxon>
        <taxon>Isoptericola</taxon>
    </lineage>
</organism>
<dbReference type="PANTHER" id="PTHR24421">
    <property type="entry name" value="NITRATE/NITRITE SENSOR PROTEIN NARX-RELATED"/>
    <property type="match status" value="1"/>
</dbReference>
<keyword evidence="7" id="KW-1185">Reference proteome</keyword>
<gene>
    <name evidence="6" type="ORF">M1843_20715</name>
</gene>
<evidence type="ECO:0000256" key="1">
    <source>
        <dbReference type="ARBA" id="ARBA00022679"/>
    </source>
</evidence>
<evidence type="ECO:0000313" key="6">
    <source>
        <dbReference type="EMBL" id="MCK9796171.1"/>
    </source>
</evidence>
<dbReference type="PANTHER" id="PTHR24421:SF58">
    <property type="entry name" value="SIGNAL TRANSDUCTION HISTIDINE-PROTEIN KINASE_PHOSPHATASE UHPB"/>
    <property type="match status" value="1"/>
</dbReference>
<dbReference type="Gene3D" id="3.30.565.10">
    <property type="entry name" value="Histidine kinase-like ATPase, C-terminal domain"/>
    <property type="match status" value="1"/>
</dbReference>